<dbReference type="AlphaFoldDB" id="A0A7C4L1M2"/>
<sequence>MAEGMSDPVECHSGYEYAERPVALHWQGERLEIEAVEAEWRIPGGKRFRVRVKDGRIFELFYGELYDEWRIHAV</sequence>
<accession>A0A7C4L1M2</accession>
<gene>
    <name evidence="1" type="ORF">ENT17_06640</name>
</gene>
<comment type="caution">
    <text evidence="1">The sequence shown here is derived from an EMBL/GenBank/DDBJ whole genome shotgun (WGS) entry which is preliminary data.</text>
</comment>
<dbReference type="EMBL" id="DSXR01000067">
    <property type="protein sequence ID" value="HGS87283.1"/>
    <property type="molecule type" value="Genomic_DNA"/>
</dbReference>
<reference evidence="1" key="1">
    <citation type="journal article" date="2020" name="mSystems">
        <title>Genome- and Community-Level Interaction Insights into Carbon Utilization and Element Cycling Functions of Hydrothermarchaeota in Hydrothermal Sediment.</title>
        <authorList>
            <person name="Zhou Z."/>
            <person name="Liu Y."/>
            <person name="Xu W."/>
            <person name="Pan J."/>
            <person name="Luo Z.H."/>
            <person name="Li M."/>
        </authorList>
    </citation>
    <scope>NUCLEOTIDE SEQUENCE [LARGE SCALE GENOMIC DNA]</scope>
    <source>
        <strain evidence="1">SpSt-556</strain>
    </source>
</reference>
<evidence type="ECO:0000313" key="1">
    <source>
        <dbReference type="EMBL" id="HGS87283.1"/>
    </source>
</evidence>
<proteinExistence type="predicted"/>
<protein>
    <submittedName>
        <fullName evidence="1">Uncharacterized protein</fullName>
    </submittedName>
</protein>
<name>A0A7C4L1M2_9CHLR</name>
<organism evidence="1">
    <name type="scientific">Bellilinea caldifistulae</name>
    <dbReference type="NCBI Taxonomy" id="360411"/>
    <lineage>
        <taxon>Bacteria</taxon>
        <taxon>Bacillati</taxon>
        <taxon>Chloroflexota</taxon>
        <taxon>Anaerolineae</taxon>
        <taxon>Anaerolineales</taxon>
        <taxon>Anaerolineaceae</taxon>
        <taxon>Bellilinea</taxon>
    </lineage>
</organism>